<keyword evidence="1" id="KW-0472">Membrane</keyword>
<dbReference type="EMBL" id="QDCA01000003">
    <property type="protein sequence ID" value="KAA9534117.1"/>
    <property type="molecule type" value="Genomic_DNA"/>
</dbReference>
<evidence type="ECO:0000313" key="2">
    <source>
        <dbReference type="EMBL" id="KAA9534117.1"/>
    </source>
</evidence>
<comment type="caution">
    <text evidence="2">The sequence shown here is derived from an EMBL/GenBank/DDBJ whole genome shotgun (WGS) entry which is preliminary data.</text>
</comment>
<keyword evidence="1" id="KW-0812">Transmembrane</keyword>
<organism evidence="2">
    <name type="scientific">Listeria monocytogenes</name>
    <dbReference type="NCBI Taxonomy" id="1639"/>
    <lineage>
        <taxon>Bacteria</taxon>
        <taxon>Bacillati</taxon>
        <taxon>Bacillota</taxon>
        <taxon>Bacilli</taxon>
        <taxon>Bacillales</taxon>
        <taxon>Listeriaceae</taxon>
        <taxon>Listeria</taxon>
    </lineage>
</organism>
<feature type="transmembrane region" description="Helical" evidence="1">
    <location>
        <begin position="37"/>
        <end position="59"/>
    </location>
</feature>
<gene>
    <name evidence="2" type="ORF">DCK33_08230</name>
</gene>
<name>A0A6C8MXJ1_LISMN</name>
<sequence>MKEVIKSYINGRTVFLVPTLIFIILKLTNQIDWSWEYVLLPFLVWLVLLTVIEGLLGLLERIINK</sequence>
<keyword evidence="1" id="KW-1133">Transmembrane helix</keyword>
<dbReference type="AlphaFoldDB" id="A0A6C8MXJ1"/>
<reference evidence="2" key="1">
    <citation type="submission" date="2018-04" db="EMBL/GenBank/DDBJ databases">
        <title>Genome Analysis of a Prevalent Clone of Listeria monocytogenes Sequence Type 87 in China.</title>
        <authorList>
            <person name="Wang Y."/>
        </authorList>
    </citation>
    <scope>NUCLEOTIDE SEQUENCE</scope>
    <source>
        <strain evidence="2">ICDC_LM0449</strain>
    </source>
</reference>
<accession>A0A6C8MXJ1</accession>
<feature type="transmembrane region" description="Helical" evidence="1">
    <location>
        <begin position="7"/>
        <end position="25"/>
    </location>
</feature>
<protein>
    <submittedName>
        <fullName evidence="2">Uncharacterized protein</fullName>
    </submittedName>
</protein>
<proteinExistence type="predicted"/>
<evidence type="ECO:0000256" key="1">
    <source>
        <dbReference type="SAM" id="Phobius"/>
    </source>
</evidence>